<keyword evidence="1" id="KW-0472">Membrane</keyword>
<evidence type="ECO:0000313" key="3">
    <source>
        <dbReference type="Proteomes" id="UP000184357"/>
    </source>
</evidence>
<sequence length="132" mass="14068">MAYSNRMSGVLGDYANIRTIPAYLSAAYLLAGLYQFGGIATVELSWLSYTLGAEHAVLVSMGAFVVAFAGSSTRQFENYETWEQVAIAIGPAVILGEHLTAEVTDFLIGLGDPLGMQLAFLATVVSWAVAVR</sequence>
<evidence type="ECO:0000313" key="2">
    <source>
        <dbReference type="EMBL" id="SHH23915.1"/>
    </source>
</evidence>
<dbReference type="RefSeq" id="WP_073309336.1">
    <property type="nucleotide sequence ID" value="NZ_FQWV01000005.1"/>
</dbReference>
<name>A0A1M5RC70_9EURY</name>
<dbReference type="Proteomes" id="UP000184357">
    <property type="component" value="Unassembled WGS sequence"/>
</dbReference>
<keyword evidence="1" id="KW-1133">Transmembrane helix</keyword>
<dbReference type="STRING" id="43928.SAMN05443636_2138"/>
<organism evidence="2 3">
    <name type="scientific">Halobaculum gomorrense</name>
    <dbReference type="NCBI Taxonomy" id="43928"/>
    <lineage>
        <taxon>Archaea</taxon>
        <taxon>Methanobacteriati</taxon>
        <taxon>Methanobacteriota</taxon>
        <taxon>Stenosarchaea group</taxon>
        <taxon>Halobacteria</taxon>
        <taxon>Halobacteriales</taxon>
        <taxon>Haloferacaceae</taxon>
        <taxon>Halobaculum</taxon>
    </lineage>
</organism>
<accession>A0A1M5RC70</accession>
<proteinExistence type="predicted"/>
<dbReference type="InterPro" id="IPR058336">
    <property type="entry name" value="VP3-like_halobact-type"/>
</dbReference>
<evidence type="ECO:0000256" key="1">
    <source>
        <dbReference type="SAM" id="Phobius"/>
    </source>
</evidence>
<protein>
    <submittedName>
        <fullName evidence="2">Uncharacterized protein</fullName>
    </submittedName>
</protein>
<keyword evidence="1" id="KW-0812">Transmembrane</keyword>
<feature type="transmembrane region" description="Helical" evidence="1">
    <location>
        <begin position="46"/>
        <end position="69"/>
    </location>
</feature>
<dbReference type="EMBL" id="FQWV01000005">
    <property type="protein sequence ID" value="SHH23915.1"/>
    <property type="molecule type" value="Genomic_DNA"/>
</dbReference>
<reference evidence="2 3" key="1">
    <citation type="submission" date="2016-11" db="EMBL/GenBank/DDBJ databases">
        <authorList>
            <person name="Jaros S."/>
            <person name="Januszkiewicz K."/>
            <person name="Wedrychowicz H."/>
        </authorList>
    </citation>
    <scope>NUCLEOTIDE SEQUENCE [LARGE SCALE GENOMIC DNA]</scope>
    <source>
        <strain evidence="2 3">DSM 9297</strain>
    </source>
</reference>
<gene>
    <name evidence="2" type="ORF">SAMN05443636_2138</name>
</gene>
<feature type="transmembrane region" description="Helical" evidence="1">
    <location>
        <begin position="20"/>
        <end position="40"/>
    </location>
</feature>
<dbReference type="AlphaFoldDB" id="A0A1M5RC70"/>
<dbReference type="Pfam" id="PF26064">
    <property type="entry name" value="DUF8023"/>
    <property type="match status" value="1"/>
</dbReference>
<keyword evidence="3" id="KW-1185">Reference proteome</keyword>
<dbReference type="OrthoDB" id="219405at2157"/>